<gene>
    <name evidence="3" type="ORF">IEE83_17140</name>
</gene>
<feature type="domain" description="Sialate O-acetylesterase" evidence="2">
    <location>
        <begin position="7"/>
        <end position="227"/>
    </location>
</feature>
<dbReference type="InterPro" id="IPR036514">
    <property type="entry name" value="SGNH_hydro_sf"/>
</dbReference>
<evidence type="ECO:0000313" key="4">
    <source>
        <dbReference type="Proteomes" id="UP000634134"/>
    </source>
</evidence>
<dbReference type="EMBL" id="JACYGY010000001">
    <property type="protein sequence ID" value="MBE9463616.1"/>
    <property type="molecule type" value="Genomic_DNA"/>
</dbReference>
<name>A0ABR9WDP7_9BACT</name>
<dbReference type="InterPro" id="IPR052940">
    <property type="entry name" value="Carb_Esterase_6"/>
</dbReference>
<keyword evidence="1" id="KW-0378">Hydrolase</keyword>
<dbReference type="Pfam" id="PF03629">
    <property type="entry name" value="SASA"/>
    <property type="match status" value="1"/>
</dbReference>
<dbReference type="InterPro" id="IPR005181">
    <property type="entry name" value="SASA"/>
</dbReference>
<accession>A0ABR9WDP7</accession>
<evidence type="ECO:0000313" key="3">
    <source>
        <dbReference type="EMBL" id="MBE9463616.1"/>
    </source>
</evidence>
<dbReference type="Gene3D" id="3.40.50.1110">
    <property type="entry name" value="SGNH hydrolase"/>
    <property type="match status" value="1"/>
</dbReference>
<proteinExistence type="predicted"/>
<protein>
    <submittedName>
        <fullName evidence="3">Sialate O-acetylesterase</fullName>
    </submittedName>
</protein>
<evidence type="ECO:0000259" key="2">
    <source>
        <dbReference type="Pfam" id="PF03629"/>
    </source>
</evidence>
<dbReference type="Proteomes" id="UP000634134">
    <property type="component" value="Unassembled WGS sequence"/>
</dbReference>
<organism evidence="3 4">
    <name type="scientific">Dyadobacter subterraneus</name>
    <dbReference type="NCBI Taxonomy" id="2773304"/>
    <lineage>
        <taxon>Bacteria</taxon>
        <taxon>Pseudomonadati</taxon>
        <taxon>Bacteroidota</taxon>
        <taxon>Cytophagia</taxon>
        <taxon>Cytophagales</taxon>
        <taxon>Spirosomataceae</taxon>
        <taxon>Dyadobacter</taxon>
    </lineage>
</organism>
<dbReference type="PANTHER" id="PTHR31988">
    <property type="entry name" value="ESTERASE, PUTATIVE (DUF303)-RELATED"/>
    <property type="match status" value="1"/>
</dbReference>
<dbReference type="RefSeq" id="WP_194121734.1">
    <property type="nucleotide sequence ID" value="NZ_JACYGY010000001.1"/>
</dbReference>
<evidence type="ECO:0000256" key="1">
    <source>
        <dbReference type="ARBA" id="ARBA00022801"/>
    </source>
</evidence>
<sequence>MENLIHSFLMIGQSNMAGRGFIRDVKPIYDEQIRMLVNGRWQTMSEPMNFDRPTSGVSLAASFAGTWRLNNENQQIGLIPCADGGSSLDDWAVGGVLYENAVFQTKLAQRTSSLTGILWHQGENDSFACRSETYYDKLAVIIAALRQELEAPDIPFITGGLGDFLSTGRYGKYFTEYKSVNRELLRFANTNPNAYFVSAAELTANPDGLHFDALSLRKFGIRYFEAFKHQKNVPGPITGENELINTIQDRPFTKNEKASLLEISFGLGNLSLEDFENQLSTITAFDS</sequence>
<dbReference type="PANTHER" id="PTHR31988:SF19">
    <property type="entry name" value="9-O-ACETYL-N-ACETYLNEURAMINIC ACID DEACETYLASE-RELATED"/>
    <property type="match status" value="1"/>
</dbReference>
<keyword evidence="4" id="KW-1185">Reference proteome</keyword>
<reference evidence="4" key="1">
    <citation type="submission" date="2023-07" db="EMBL/GenBank/DDBJ databases">
        <title>Dyadobacter sp. nov 'subterranea' isolated from contaminted grondwater.</title>
        <authorList>
            <person name="Szabo I."/>
            <person name="Al-Omari J."/>
            <person name="Szerdahelyi S.G."/>
            <person name="Rado J."/>
        </authorList>
    </citation>
    <scope>NUCLEOTIDE SEQUENCE [LARGE SCALE GENOMIC DNA]</scope>
    <source>
        <strain evidence="4">UP-52</strain>
    </source>
</reference>
<dbReference type="SUPFAM" id="SSF52266">
    <property type="entry name" value="SGNH hydrolase"/>
    <property type="match status" value="1"/>
</dbReference>
<comment type="caution">
    <text evidence="3">The sequence shown here is derived from an EMBL/GenBank/DDBJ whole genome shotgun (WGS) entry which is preliminary data.</text>
</comment>